<keyword evidence="3" id="KW-1185">Reference proteome</keyword>
<evidence type="ECO:0000256" key="1">
    <source>
        <dbReference type="SAM" id="Phobius"/>
    </source>
</evidence>
<reference evidence="2 3" key="1">
    <citation type="journal article" date="2023" name="Commun. Biol.">
        <title>Genome analysis of Parmales, the sister group of diatoms, reveals the evolutionary specialization of diatoms from phago-mixotrophs to photoautotrophs.</title>
        <authorList>
            <person name="Ban H."/>
            <person name="Sato S."/>
            <person name="Yoshikawa S."/>
            <person name="Yamada K."/>
            <person name="Nakamura Y."/>
            <person name="Ichinomiya M."/>
            <person name="Sato N."/>
            <person name="Blanc-Mathieu R."/>
            <person name="Endo H."/>
            <person name="Kuwata A."/>
            <person name="Ogata H."/>
        </authorList>
    </citation>
    <scope>NUCLEOTIDE SEQUENCE [LARGE SCALE GENOMIC DNA]</scope>
</reference>
<accession>A0ABQ6MWA9</accession>
<dbReference type="Proteomes" id="UP001165060">
    <property type="component" value="Unassembled WGS sequence"/>
</dbReference>
<dbReference type="EMBL" id="BRYB01003335">
    <property type="protein sequence ID" value="GMI34846.1"/>
    <property type="molecule type" value="Genomic_DNA"/>
</dbReference>
<organism evidence="2 3">
    <name type="scientific">Tetraparma gracilis</name>
    <dbReference type="NCBI Taxonomy" id="2962635"/>
    <lineage>
        <taxon>Eukaryota</taxon>
        <taxon>Sar</taxon>
        <taxon>Stramenopiles</taxon>
        <taxon>Ochrophyta</taxon>
        <taxon>Bolidophyceae</taxon>
        <taxon>Parmales</taxon>
        <taxon>Triparmaceae</taxon>
        <taxon>Tetraparma</taxon>
    </lineage>
</organism>
<keyword evidence="1" id="KW-1133">Transmembrane helix</keyword>
<evidence type="ECO:0000313" key="2">
    <source>
        <dbReference type="EMBL" id="GMI34846.1"/>
    </source>
</evidence>
<proteinExistence type="predicted"/>
<feature type="transmembrane region" description="Helical" evidence="1">
    <location>
        <begin position="252"/>
        <end position="271"/>
    </location>
</feature>
<keyword evidence="1" id="KW-0472">Membrane</keyword>
<gene>
    <name evidence="2" type="ORF">TeGR_g14177</name>
</gene>
<evidence type="ECO:0000313" key="3">
    <source>
        <dbReference type="Proteomes" id="UP001165060"/>
    </source>
</evidence>
<sequence>MIIKTNAPGVINATRNFNSVMNADLMPFQSTEVQSVPLAMKQMVNGINWDIAVILREEMVFDSTRRHGWPDTTLHWVRMYHPGPWALDQHWQMLSDMVPKKTVIVDPKQDHTAAQVHHYDELVTEALNAELQELAADSGGKFAYADVEQELVSFLRADIQDLEVQHLMEANYSVTEMDPFEVHLAHVIYLTKCKSCEDEAENIGVGVVSKGIDGTETVISVFNEIKPKLMGDWGGDDHKEACVKGGGMNGGGVFAIVFFVSLFAAGLAFHLGRKHGKDTFGGSAARGGYSGSDRDWSAEGSDDMTGLDMRPMDGVVVKAEDVDAEL</sequence>
<keyword evidence="1" id="KW-0812">Transmembrane</keyword>
<comment type="caution">
    <text evidence="2">The sequence shown here is derived from an EMBL/GenBank/DDBJ whole genome shotgun (WGS) entry which is preliminary data.</text>
</comment>
<protein>
    <submittedName>
        <fullName evidence="2">Uncharacterized protein</fullName>
    </submittedName>
</protein>
<name>A0ABQ6MWA9_9STRA</name>